<protein>
    <recommendedName>
        <fullName evidence="3">Extracellular protein</fullName>
    </recommendedName>
</protein>
<organism evidence="1 2">
    <name type="scientific">Levilactobacillus namurensis</name>
    <dbReference type="NCBI Taxonomy" id="380393"/>
    <lineage>
        <taxon>Bacteria</taxon>
        <taxon>Bacillati</taxon>
        <taxon>Bacillota</taxon>
        <taxon>Bacilli</taxon>
        <taxon>Lactobacillales</taxon>
        <taxon>Lactobacillaceae</taxon>
        <taxon>Levilactobacillus</taxon>
    </lineage>
</organism>
<name>A0AAW8W3T4_9LACO</name>
<dbReference type="AlphaFoldDB" id="A0AAW8W3T4"/>
<gene>
    <name evidence="1" type="ORF">RI532_01135</name>
</gene>
<dbReference type="SUPFAM" id="SSF75011">
    <property type="entry name" value="3-carboxy-cis,cis-mucoante lactonizing enzyme"/>
    <property type="match status" value="1"/>
</dbReference>
<dbReference type="RefSeq" id="WP_313844317.1">
    <property type="nucleotide sequence ID" value="NZ_JAVLAM010000001.1"/>
</dbReference>
<evidence type="ECO:0008006" key="3">
    <source>
        <dbReference type="Google" id="ProtNLM"/>
    </source>
</evidence>
<evidence type="ECO:0000313" key="2">
    <source>
        <dbReference type="Proteomes" id="UP001254075"/>
    </source>
</evidence>
<dbReference type="EMBL" id="JAVLAM010000001">
    <property type="protein sequence ID" value="MDT7013033.1"/>
    <property type="molecule type" value="Genomic_DNA"/>
</dbReference>
<dbReference type="Proteomes" id="UP001254075">
    <property type="component" value="Unassembled WGS sequence"/>
</dbReference>
<sequence length="364" mass="41581">MHWRKIWGAVLALGAGLSLTLGAQAMPIVHQRASALASGRTRLLNDYRVKMWHQPRHYKHARHLHGRNTIRGTQGVRVTFKTAYLLPSPGYHHQAWGNPQSMATVGRYIYVVYCPTNWHNRGRVVRFDQKWLKAHQVTARQLQRVYTQKAAHSARERAIRRAIKVGPTFITGHGQSLAYNWHDHHLYMWCDRESKPRVPINQEGVLQRISPQTLRPVKQIHFRLRAGHFAVPGGHVLTFDRQGRAYFWTRPSASRVYIYQGTIGQDAVHFRLTRQVLTHGPGTRVQSMAYNPRNDRLYLVSDDSIASLPVAGLAGNGHLTPADVQWTGFASKREFEALNFTADGRAYLMSNHDPEILQSTSTTW</sequence>
<accession>A0AAW8W3T4</accession>
<comment type="caution">
    <text evidence="1">The sequence shown here is derived from an EMBL/GenBank/DDBJ whole genome shotgun (WGS) entry which is preliminary data.</text>
</comment>
<reference evidence="1" key="1">
    <citation type="submission" date="2023-08" db="EMBL/GenBank/DDBJ databases">
        <authorList>
            <person name="Page C.A."/>
            <person name="Perez-Diaz I.M."/>
        </authorList>
    </citation>
    <scope>NUCLEOTIDE SEQUENCE</scope>
    <source>
        <strain evidence="1">3.8.38</strain>
    </source>
</reference>
<evidence type="ECO:0000313" key="1">
    <source>
        <dbReference type="EMBL" id="MDT7013033.1"/>
    </source>
</evidence>
<proteinExistence type="predicted"/>